<dbReference type="EMBL" id="BOPF01000033">
    <property type="protein sequence ID" value="GIJ50115.1"/>
    <property type="molecule type" value="Genomic_DNA"/>
</dbReference>
<keyword evidence="2" id="KW-1185">Reference proteome</keyword>
<name>A0A8J3YUL2_9ACTN</name>
<evidence type="ECO:0000313" key="2">
    <source>
        <dbReference type="Proteomes" id="UP000619260"/>
    </source>
</evidence>
<reference evidence="1" key="1">
    <citation type="submission" date="2021-01" db="EMBL/GenBank/DDBJ databases">
        <title>Whole genome shotgun sequence of Virgisporangium aliadipatigenens NBRC 105644.</title>
        <authorList>
            <person name="Komaki H."/>
            <person name="Tamura T."/>
        </authorList>
    </citation>
    <scope>NUCLEOTIDE SEQUENCE</scope>
    <source>
        <strain evidence="1">NBRC 105644</strain>
    </source>
</reference>
<comment type="caution">
    <text evidence="1">The sequence shown here is derived from an EMBL/GenBank/DDBJ whole genome shotgun (WGS) entry which is preliminary data.</text>
</comment>
<dbReference type="RefSeq" id="WP_203903562.1">
    <property type="nucleotide sequence ID" value="NZ_BOPF01000033.1"/>
</dbReference>
<proteinExistence type="predicted"/>
<sequence length="142" mass="15001">MTDLLAVAEELRAMAANGLYYPCSELDARLLTELRDAAADLYAALGAGDAAAVLAADSLRTPLAAVAVFRADGSVLRDWMRPAESVPDAALRLAGTPCEVATVLDNADRPERTEPHTVIFVLRAPGADLPDDDRKIADLLTA</sequence>
<dbReference type="Proteomes" id="UP000619260">
    <property type="component" value="Unassembled WGS sequence"/>
</dbReference>
<gene>
    <name evidence="1" type="ORF">Val02_70010</name>
</gene>
<dbReference type="AlphaFoldDB" id="A0A8J3YUL2"/>
<evidence type="ECO:0000313" key="1">
    <source>
        <dbReference type="EMBL" id="GIJ50115.1"/>
    </source>
</evidence>
<accession>A0A8J3YUL2</accession>
<organism evidence="1 2">
    <name type="scientific">Virgisporangium aliadipatigenens</name>
    <dbReference type="NCBI Taxonomy" id="741659"/>
    <lineage>
        <taxon>Bacteria</taxon>
        <taxon>Bacillati</taxon>
        <taxon>Actinomycetota</taxon>
        <taxon>Actinomycetes</taxon>
        <taxon>Micromonosporales</taxon>
        <taxon>Micromonosporaceae</taxon>
        <taxon>Virgisporangium</taxon>
    </lineage>
</organism>
<protein>
    <submittedName>
        <fullName evidence="1">Uncharacterized protein</fullName>
    </submittedName>
</protein>